<keyword evidence="13" id="KW-1185">Reference proteome</keyword>
<evidence type="ECO:0000256" key="7">
    <source>
        <dbReference type="ARBA" id="ARBA00023135"/>
    </source>
</evidence>
<evidence type="ECO:0000256" key="5">
    <source>
        <dbReference type="ARBA" id="ARBA00022884"/>
    </source>
</evidence>
<dbReference type="GO" id="GO:0048500">
    <property type="term" value="C:signal recognition particle"/>
    <property type="evidence" value="ECO:0007669"/>
    <property type="project" value="UniProtKB-UniRule"/>
</dbReference>
<dbReference type="STRING" id="885272.JonanDRAFT_0644"/>
<feature type="binding site" evidence="10">
    <location>
        <begin position="247"/>
        <end position="250"/>
    </location>
    <ligand>
        <name>GTP</name>
        <dbReference type="ChEBI" id="CHEBI:37565"/>
    </ligand>
</feature>
<dbReference type="HAMAP" id="MF_00306">
    <property type="entry name" value="SRP54"/>
    <property type="match status" value="1"/>
</dbReference>
<dbReference type="PANTHER" id="PTHR11564">
    <property type="entry name" value="SIGNAL RECOGNITION PARTICLE 54K PROTEIN SRP54"/>
    <property type="match status" value="1"/>
</dbReference>
<keyword evidence="7 10" id="KW-0733">Signal recognition particle</keyword>
<comment type="subcellular location">
    <subcellularLocation>
        <location evidence="10">Cytoplasm</location>
    </subcellularLocation>
    <text evidence="10">The SRP-RNC complex is targeted to the cytoplasmic membrane.</text>
</comment>
<dbReference type="GO" id="GO:0005525">
    <property type="term" value="F:GTP binding"/>
    <property type="evidence" value="ECO:0007669"/>
    <property type="project" value="UniProtKB-UniRule"/>
</dbReference>
<comment type="domain">
    <text evidence="10">Composed of three domains: the N-terminal N domain, which is responsible for interactions with the ribosome, the central G domain, which binds GTP, and the C-terminal M domain, which binds the RNA and the signal sequence of the RNC.</text>
</comment>
<dbReference type="InterPro" id="IPR003593">
    <property type="entry name" value="AAA+_ATPase"/>
</dbReference>
<evidence type="ECO:0000256" key="3">
    <source>
        <dbReference type="ARBA" id="ARBA00022741"/>
    </source>
</evidence>
<dbReference type="InterPro" id="IPR022941">
    <property type="entry name" value="SRP54"/>
</dbReference>
<evidence type="ECO:0000256" key="4">
    <source>
        <dbReference type="ARBA" id="ARBA00022801"/>
    </source>
</evidence>
<evidence type="ECO:0000313" key="12">
    <source>
        <dbReference type="EMBL" id="EHM13039.1"/>
    </source>
</evidence>
<dbReference type="Pfam" id="PF02881">
    <property type="entry name" value="SRP54_N"/>
    <property type="match status" value="1"/>
</dbReference>
<keyword evidence="4 10" id="KW-0378">Hydrolase</keyword>
<dbReference type="SUPFAM" id="SSF47446">
    <property type="entry name" value="Signal peptide-binding domain"/>
    <property type="match status" value="1"/>
</dbReference>
<reference evidence="12 13" key="1">
    <citation type="submission" date="2011-11" db="EMBL/GenBank/DDBJ databases">
        <title>The Noncontiguous Finished genome of Jonquetella anthropi DSM 22815.</title>
        <authorList>
            <consortium name="US DOE Joint Genome Institute (JGI-PGF)"/>
            <person name="Lucas S."/>
            <person name="Copeland A."/>
            <person name="Lapidus A."/>
            <person name="Glavina del Rio T."/>
            <person name="Dalin E."/>
            <person name="Tice H."/>
            <person name="Bruce D."/>
            <person name="Goodwin L."/>
            <person name="Pitluck S."/>
            <person name="Peters L."/>
            <person name="Mikhailova N."/>
            <person name="Held B."/>
            <person name="Kyrpides N."/>
            <person name="Mavromatis K."/>
            <person name="Ivanova N."/>
            <person name="Markowitz V."/>
            <person name="Cheng J.-F."/>
            <person name="Hugenholtz P."/>
            <person name="Woyke T."/>
            <person name="Wu D."/>
            <person name="Gronow S."/>
            <person name="Wellnitz S."/>
            <person name="Brambilla E."/>
            <person name="Klenk H.-P."/>
            <person name="Eisen J.A."/>
        </authorList>
    </citation>
    <scope>NUCLEOTIDE SEQUENCE [LARGE SCALE GENOMIC DNA]</scope>
    <source>
        <strain evidence="12 13">DSM 22815</strain>
    </source>
</reference>
<dbReference type="InterPro" id="IPR000897">
    <property type="entry name" value="SRP54_GTPase_dom"/>
</dbReference>
<protein>
    <recommendedName>
        <fullName evidence="10">Signal recognition particle protein</fullName>
        <ecNumber evidence="10">3.6.5.4</ecNumber>
    </recommendedName>
    <alternativeName>
        <fullName evidence="10">Fifty-four homolog</fullName>
    </alternativeName>
</protein>
<evidence type="ECO:0000256" key="10">
    <source>
        <dbReference type="HAMAP-Rule" id="MF_00306"/>
    </source>
</evidence>
<comment type="subunit">
    <text evidence="10">Part of the signal recognition particle protein translocation system, which is composed of SRP and FtsY.</text>
</comment>
<proteinExistence type="inferred from homology"/>
<evidence type="ECO:0000256" key="6">
    <source>
        <dbReference type="ARBA" id="ARBA00023134"/>
    </source>
</evidence>
<feature type="binding site" evidence="10">
    <location>
        <begin position="189"/>
        <end position="193"/>
    </location>
    <ligand>
        <name>GTP</name>
        <dbReference type="ChEBI" id="CHEBI:37565"/>
    </ligand>
</feature>
<dbReference type="EC" id="3.6.5.4" evidence="10"/>
<comment type="function">
    <text evidence="10">Involved in targeting and insertion of nascent membrane proteins into the cytoplasmic membrane. Binds to the hydrophobic signal sequence of the ribosome-nascent chain (RNC) as it emerges from the ribosomes. The SRP-RNC complex is then targeted to the cytoplasmic membrane where it interacts with the SRP receptor FtsY.</text>
</comment>
<sequence>MFDSLKNRLEGIFDSLRNRGKLSENDVADSLREVRRALLEADVSYKVVRDLVERIRVRAVGRNVLESITPAQQVISVVFEELVALMGGGKSNLKISPKPPTTVLMVGLQGSGKTTSSAKLARRIRPSHKPLLVACDLRRPAAVKQLEILAKSAEVGFLGPENDKTDLFDLVRQSRKYAADHLQDLIIYDTAGRLAIDEELMTELDRLKSTVQPDEILLVVDSMSGQEALNVAETFHARLGLTGIVLTKLDGDARGGAALAVLAATGVPVKFAGVGEGIDAFEEFDARRMAERIMGMGDLVGLAEKVRQATTEEDLAKISQSFAKKKKKGLSLEDLMLQFEQVEKLGPLDKVVEMLPGNLGKKLAQQAPDAADPRRLRRMKAVIQSMTPAERENPKLLNASRRRRIALGSGTSVQMVNQLMKQFDQMNQVWKQFGGMGMGKSMKMVRRLGGLFR</sequence>
<dbReference type="NCBIfam" id="TIGR00959">
    <property type="entry name" value="ffh"/>
    <property type="match status" value="1"/>
</dbReference>
<dbReference type="OrthoDB" id="9804720at2"/>
<evidence type="ECO:0000256" key="1">
    <source>
        <dbReference type="ARBA" id="ARBA00005450"/>
    </source>
</evidence>
<organism evidence="12 13">
    <name type="scientific">Jonquetella anthropi DSM 22815</name>
    <dbReference type="NCBI Taxonomy" id="885272"/>
    <lineage>
        <taxon>Bacteria</taxon>
        <taxon>Thermotogati</taxon>
        <taxon>Synergistota</taxon>
        <taxon>Synergistia</taxon>
        <taxon>Synergistales</taxon>
        <taxon>Dethiosulfovibrionaceae</taxon>
        <taxon>Jonquetella</taxon>
    </lineage>
</organism>
<comment type="catalytic activity">
    <reaction evidence="9 10">
        <text>GTP + H2O = GDP + phosphate + H(+)</text>
        <dbReference type="Rhea" id="RHEA:19669"/>
        <dbReference type="ChEBI" id="CHEBI:15377"/>
        <dbReference type="ChEBI" id="CHEBI:15378"/>
        <dbReference type="ChEBI" id="CHEBI:37565"/>
        <dbReference type="ChEBI" id="CHEBI:43474"/>
        <dbReference type="ChEBI" id="CHEBI:58189"/>
        <dbReference type="EC" id="3.6.5.4"/>
    </reaction>
</comment>
<keyword evidence="5 10" id="KW-0694">RNA-binding</keyword>
<dbReference type="eggNOG" id="COG0541">
    <property type="taxonomic scope" value="Bacteria"/>
</dbReference>
<evidence type="ECO:0000256" key="8">
    <source>
        <dbReference type="ARBA" id="ARBA00023274"/>
    </source>
</evidence>
<keyword evidence="6 10" id="KW-0342">GTP-binding</keyword>
<gene>
    <name evidence="10" type="primary">ffh</name>
    <name evidence="12" type="ORF">JonanDRAFT_0644</name>
</gene>
<dbReference type="SMART" id="SM00962">
    <property type="entry name" value="SRP54"/>
    <property type="match status" value="1"/>
</dbReference>
<dbReference type="Gene3D" id="3.40.50.300">
    <property type="entry name" value="P-loop containing nucleotide triphosphate hydrolases"/>
    <property type="match status" value="1"/>
</dbReference>
<dbReference type="AlphaFoldDB" id="H0UK29"/>
<dbReference type="PROSITE" id="PS00300">
    <property type="entry name" value="SRP54"/>
    <property type="match status" value="1"/>
</dbReference>
<dbReference type="Pfam" id="PF02978">
    <property type="entry name" value="SRP_SPB"/>
    <property type="match status" value="1"/>
</dbReference>
<dbReference type="RefSeq" id="WP_008522763.1">
    <property type="nucleotide sequence ID" value="NZ_CM001376.1"/>
</dbReference>
<dbReference type="Gene3D" id="1.20.120.140">
    <property type="entry name" value="Signal recognition particle SRP54, nucleotide-binding domain"/>
    <property type="match status" value="1"/>
</dbReference>
<dbReference type="InterPro" id="IPR004780">
    <property type="entry name" value="SRP"/>
</dbReference>
<dbReference type="InterPro" id="IPR027417">
    <property type="entry name" value="P-loop_NTPase"/>
</dbReference>
<dbReference type="PANTHER" id="PTHR11564:SF5">
    <property type="entry name" value="SIGNAL RECOGNITION PARTICLE SUBUNIT SRP54"/>
    <property type="match status" value="1"/>
</dbReference>
<evidence type="ECO:0000313" key="13">
    <source>
        <dbReference type="Proteomes" id="UP000003806"/>
    </source>
</evidence>
<feature type="binding site" evidence="10">
    <location>
        <begin position="107"/>
        <end position="114"/>
    </location>
    <ligand>
        <name>GTP</name>
        <dbReference type="ChEBI" id="CHEBI:37565"/>
    </ligand>
</feature>
<dbReference type="InterPro" id="IPR036891">
    <property type="entry name" value="Signal_recog_part_SRP54_M_sf"/>
</dbReference>
<evidence type="ECO:0000259" key="11">
    <source>
        <dbReference type="PROSITE" id="PS00300"/>
    </source>
</evidence>
<dbReference type="SUPFAM" id="SSF52540">
    <property type="entry name" value="P-loop containing nucleoside triphosphate hydrolases"/>
    <property type="match status" value="1"/>
</dbReference>
<keyword evidence="8 10" id="KW-0687">Ribonucleoprotein</keyword>
<accession>H0UK29</accession>
<dbReference type="InterPro" id="IPR036225">
    <property type="entry name" value="SRP/SRP_N"/>
</dbReference>
<dbReference type="Gene3D" id="1.10.260.30">
    <property type="entry name" value="Signal recognition particle, SRP54 subunit, M-domain"/>
    <property type="match status" value="1"/>
</dbReference>
<dbReference type="Proteomes" id="UP000003806">
    <property type="component" value="Chromosome"/>
</dbReference>
<keyword evidence="3 10" id="KW-0547">Nucleotide-binding</keyword>
<comment type="similarity">
    <text evidence="1 10">Belongs to the GTP-binding SRP family. SRP54 subfamily.</text>
</comment>
<dbReference type="GO" id="GO:0008312">
    <property type="term" value="F:7S RNA binding"/>
    <property type="evidence" value="ECO:0007669"/>
    <property type="project" value="InterPro"/>
</dbReference>
<dbReference type="InterPro" id="IPR042101">
    <property type="entry name" value="SRP54_N_sf"/>
</dbReference>
<dbReference type="SMART" id="SM00382">
    <property type="entry name" value="AAA"/>
    <property type="match status" value="1"/>
</dbReference>
<name>H0UK29_9BACT</name>
<keyword evidence="2 10" id="KW-0963">Cytoplasm</keyword>
<dbReference type="GO" id="GO:0006614">
    <property type="term" value="P:SRP-dependent cotranslational protein targeting to membrane"/>
    <property type="evidence" value="ECO:0007669"/>
    <property type="project" value="InterPro"/>
</dbReference>
<dbReference type="HOGENOM" id="CLU_009301_6_0_0"/>
<dbReference type="Pfam" id="PF00448">
    <property type="entry name" value="SRP54"/>
    <property type="match status" value="1"/>
</dbReference>
<dbReference type="SUPFAM" id="SSF47364">
    <property type="entry name" value="Domain of the SRP/SRP receptor G-proteins"/>
    <property type="match status" value="1"/>
</dbReference>
<feature type="domain" description="SRP54-type proteins GTP-binding" evidence="11">
    <location>
        <begin position="268"/>
        <end position="281"/>
    </location>
</feature>
<dbReference type="InterPro" id="IPR013822">
    <property type="entry name" value="Signal_recog_particl_SRP54_hlx"/>
</dbReference>
<dbReference type="InterPro" id="IPR004125">
    <property type="entry name" value="Signal_recog_particle_SRP54_M"/>
</dbReference>
<evidence type="ECO:0000256" key="2">
    <source>
        <dbReference type="ARBA" id="ARBA00022490"/>
    </source>
</evidence>
<dbReference type="EMBL" id="CM001376">
    <property type="protein sequence ID" value="EHM13039.1"/>
    <property type="molecule type" value="Genomic_DNA"/>
</dbReference>
<dbReference type="GO" id="GO:0003924">
    <property type="term" value="F:GTPase activity"/>
    <property type="evidence" value="ECO:0007669"/>
    <property type="project" value="UniProtKB-UniRule"/>
</dbReference>
<dbReference type="SMART" id="SM00963">
    <property type="entry name" value="SRP54_N"/>
    <property type="match status" value="1"/>
</dbReference>
<evidence type="ECO:0000256" key="9">
    <source>
        <dbReference type="ARBA" id="ARBA00048027"/>
    </source>
</evidence>